<evidence type="ECO:0000313" key="13">
    <source>
        <dbReference type="Proteomes" id="UP001308776"/>
    </source>
</evidence>
<dbReference type="Gene3D" id="1.10.150.130">
    <property type="match status" value="1"/>
</dbReference>
<dbReference type="Proteomes" id="UP001308776">
    <property type="component" value="Unassembled WGS sequence"/>
</dbReference>
<protein>
    <recommendedName>
        <fullName evidence="9">Tyrosine recombinase XerC</fullName>
    </recommendedName>
</protein>
<feature type="active site" description="O-(3'-phospho-DNA)-tyrosine intermediate" evidence="9">
    <location>
        <position position="282"/>
    </location>
</feature>
<name>A0ABU6FQ21_9PROT</name>
<dbReference type="PANTHER" id="PTHR30349">
    <property type="entry name" value="PHAGE INTEGRASE-RELATED"/>
    <property type="match status" value="1"/>
</dbReference>
<dbReference type="PANTHER" id="PTHR30349:SF81">
    <property type="entry name" value="TYROSINE RECOMBINASE XERC"/>
    <property type="match status" value="1"/>
</dbReference>
<evidence type="ECO:0000256" key="9">
    <source>
        <dbReference type="HAMAP-Rule" id="MF_01808"/>
    </source>
</evidence>
<keyword evidence="3 9" id="KW-0132">Cell division</keyword>
<evidence type="ECO:0000256" key="8">
    <source>
        <dbReference type="ARBA" id="ARBA00023306"/>
    </source>
</evidence>
<comment type="similarity">
    <text evidence="9">Belongs to the 'phage' integrase family. XerC subfamily.</text>
</comment>
<sequence length="315" mass="35411">MLIETAIVQFIETLRQSGRASPATISAYGHDLFAWSRFSQQRGQTEIAQIDRSSLRAYLMAERSRGVAIRSLRRHFAALRALYRHLQHDAPELRNPVQGLAMPRAEQRLPDWLTVDQARVLMQPTSTPGAAEDQKDFIRLRDQLILELLYSSALRVSELAGLNLGDLDYHGGTVRVLGKGHKERIVPVGQPAWAALRAYLALRPAMSAGEETALFINQRGQRLSVRSIQIRVKKLGETRLGQALHPHTLRHSAASHLLQSSGDLRAVQEFLGHAGIGTTAIYTHMDYQQLAQVYDQAHPRSRRDVQDTKHFEEKA</sequence>
<feature type="active site" evidence="9">
    <location>
        <position position="273"/>
    </location>
</feature>
<proteinExistence type="inferred from homology"/>
<dbReference type="Pfam" id="PF02899">
    <property type="entry name" value="Phage_int_SAM_1"/>
    <property type="match status" value="1"/>
</dbReference>
<feature type="domain" description="Core-binding (CB)" evidence="11">
    <location>
        <begin position="1"/>
        <end position="87"/>
    </location>
</feature>
<keyword evidence="13" id="KW-1185">Reference proteome</keyword>
<dbReference type="EMBL" id="JAQGFR010000184">
    <property type="protein sequence ID" value="MEB8514142.1"/>
    <property type="molecule type" value="Genomic_DNA"/>
</dbReference>
<keyword evidence="7 9" id="KW-0233">DNA recombination</keyword>
<dbReference type="InterPro" id="IPR013762">
    <property type="entry name" value="Integrase-like_cat_sf"/>
</dbReference>
<evidence type="ECO:0000256" key="7">
    <source>
        <dbReference type="ARBA" id="ARBA00023172"/>
    </source>
</evidence>
<evidence type="ECO:0000256" key="4">
    <source>
        <dbReference type="ARBA" id="ARBA00022829"/>
    </source>
</evidence>
<dbReference type="PROSITE" id="PS51900">
    <property type="entry name" value="CB"/>
    <property type="match status" value="1"/>
</dbReference>
<evidence type="ECO:0000259" key="11">
    <source>
        <dbReference type="PROSITE" id="PS51900"/>
    </source>
</evidence>
<feature type="active site" evidence="9">
    <location>
        <position position="179"/>
    </location>
</feature>
<keyword evidence="4 9" id="KW-0159">Chromosome partition</keyword>
<accession>A0ABU6FQ21</accession>
<keyword evidence="5 9" id="KW-0229">DNA integration</keyword>
<dbReference type="Pfam" id="PF00589">
    <property type="entry name" value="Phage_integrase"/>
    <property type="match status" value="1"/>
</dbReference>
<evidence type="ECO:0000256" key="1">
    <source>
        <dbReference type="ARBA" id="ARBA00004496"/>
    </source>
</evidence>
<evidence type="ECO:0000259" key="10">
    <source>
        <dbReference type="PROSITE" id="PS51898"/>
    </source>
</evidence>
<dbReference type="InterPro" id="IPR011010">
    <property type="entry name" value="DNA_brk_join_enz"/>
</dbReference>
<feature type="active site" evidence="9">
    <location>
        <position position="247"/>
    </location>
</feature>
<dbReference type="SUPFAM" id="SSF56349">
    <property type="entry name" value="DNA breaking-rejoining enzymes"/>
    <property type="match status" value="1"/>
</dbReference>
<comment type="function">
    <text evidence="9">Site-specific tyrosine recombinase, which acts by catalyzing the cutting and rejoining of the recombining DNA molecules. The XerC-XerD complex is essential to convert dimers of the bacterial chromosome into monomers to permit their segregation at cell division. It also contributes to the segregational stability of plasmids.</text>
</comment>
<gene>
    <name evidence="9" type="primary">xerC</name>
    <name evidence="12" type="ORF">OW717_08825</name>
</gene>
<dbReference type="PROSITE" id="PS51898">
    <property type="entry name" value="TYR_RECOMBINASE"/>
    <property type="match status" value="1"/>
</dbReference>
<evidence type="ECO:0000256" key="6">
    <source>
        <dbReference type="ARBA" id="ARBA00023125"/>
    </source>
</evidence>
<dbReference type="InterPro" id="IPR010998">
    <property type="entry name" value="Integrase_recombinase_N"/>
</dbReference>
<dbReference type="HAMAP" id="MF_01808">
    <property type="entry name" value="Recomb_XerC_XerD"/>
    <property type="match status" value="1"/>
</dbReference>
<feature type="domain" description="Tyr recombinase" evidence="10">
    <location>
        <begin position="108"/>
        <end position="295"/>
    </location>
</feature>
<dbReference type="RefSeq" id="WP_215861697.1">
    <property type="nucleotide sequence ID" value="NZ_JAQGFK010000095.1"/>
</dbReference>
<dbReference type="Gene3D" id="1.10.443.10">
    <property type="entry name" value="Intergrase catalytic core"/>
    <property type="match status" value="1"/>
</dbReference>
<organism evidence="12 13">
    <name type="scientific">Acidithiobacillus ferriphilus</name>
    <dbReference type="NCBI Taxonomy" id="1689834"/>
    <lineage>
        <taxon>Bacteria</taxon>
        <taxon>Pseudomonadati</taxon>
        <taxon>Pseudomonadota</taxon>
        <taxon>Acidithiobacillia</taxon>
        <taxon>Acidithiobacillales</taxon>
        <taxon>Acidithiobacillaceae</taxon>
        <taxon>Acidithiobacillus</taxon>
    </lineage>
</organism>
<evidence type="ECO:0000256" key="2">
    <source>
        <dbReference type="ARBA" id="ARBA00022490"/>
    </source>
</evidence>
<comment type="caution">
    <text evidence="12">The sequence shown here is derived from an EMBL/GenBank/DDBJ whole genome shotgun (WGS) entry which is preliminary data.</text>
</comment>
<dbReference type="SUPFAM" id="SSF47823">
    <property type="entry name" value="lambda integrase-like, N-terminal domain"/>
    <property type="match status" value="1"/>
</dbReference>
<reference evidence="12 13" key="1">
    <citation type="submission" date="2022-11" db="EMBL/GenBank/DDBJ databases">
        <title>Comparative genomics analysis of Acidithiobacillus ferriphilus.</title>
        <authorList>
            <person name="Ma L."/>
        </authorList>
    </citation>
    <scope>NUCLEOTIDE SEQUENCE [LARGE SCALE GENOMIC DNA]</scope>
    <source>
        <strain evidence="12 13">DY15</strain>
    </source>
</reference>
<feature type="active site" evidence="9">
    <location>
        <position position="155"/>
    </location>
</feature>
<keyword evidence="2 9" id="KW-0963">Cytoplasm</keyword>
<feature type="active site" evidence="9">
    <location>
        <position position="250"/>
    </location>
</feature>
<comment type="subunit">
    <text evidence="9">Forms a cyclic heterotetrameric complex composed of two molecules of XerC and two molecules of XerD.</text>
</comment>
<keyword evidence="6 9" id="KW-0238">DNA-binding</keyword>
<dbReference type="InterPro" id="IPR023009">
    <property type="entry name" value="Tyrosine_recombinase_XerC/XerD"/>
</dbReference>
<evidence type="ECO:0000256" key="3">
    <source>
        <dbReference type="ARBA" id="ARBA00022618"/>
    </source>
</evidence>
<evidence type="ECO:0000313" key="12">
    <source>
        <dbReference type="EMBL" id="MEB8514142.1"/>
    </source>
</evidence>
<keyword evidence="8 9" id="KW-0131">Cell cycle</keyword>
<dbReference type="InterPro" id="IPR044068">
    <property type="entry name" value="CB"/>
</dbReference>
<dbReference type="InterPro" id="IPR050090">
    <property type="entry name" value="Tyrosine_recombinase_XerCD"/>
</dbReference>
<dbReference type="CDD" id="cd00798">
    <property type="entry name" value="INT_XerDC_C"/>
    <property type="match status" value="1"/>
</dbReference>
<dbReference type="InterPro" id="IPR002104">
    <property type="entry name" value="Integrase_catalytic"/>
</dbReference>
<comment type="subcellular location">
    <subcellularLocation>
        <location evidence="1 9">Cytoplasm</location>
    </subcellularLocation>
</comment>
<evidence type="ECO:0000256" key="5">
    <source>
        <dbReference type="ARBA" id="ARBA00022908"/>
    </source>
</evidence>
<dbReference type="InterPro" id="IPR004107">
    <property type="entry name" value="Integrase_SAM-like_N"/>
</dbReference>